<proteinExistence type="predicted"/>
<accession>A0A9J2P603</accession>
<evidence type="ECO:0000313" key="1">
    <source>
        <dbReference type="Proteomes" id="UP000036681"/>
    </source>
</evidence>
<dbReference type="Proteomes" id="UP000036681">
    <property type="component" value="Unplaced"/>
</dbReference>
<dbReference type="WBParaSite" id="ALUE_0000482301-mRNA-1">
    <property type="protein sequence ID" value="ALUE_0000482301-mRNA-1"/>
    <property type="gene ID" value="ALUE_0000482301"/>
</dbReference>
<keyword evidence="1" id="KW-1185">Reference proteome</keyword>
<name>A0A9J2P603_ASCLU</name>
<reference evidence="2" key="1">
    <citation type="submission" date="2023-03" db="UniProtKB">
        <authorList>
            <consortium name="WormBaseParasite"/>
        </authorList>
    </citation>
    <scope>IDENTIFICATION</scope>
</reference>
<sequence>MLGGPEELIPVFCAIQLAQNISFDECASFGFGWVPSIKCEQVIRTVAFRLTAVYLQVNSTAVTTSEVSEVHRLSPRLWSPNLPLVVLPNCLKALNITAGECALYANIYDNDDGKVRRSEMEFCSPSATPGFFAQLTANK</sequence>
<evidence type="ECO:0000313" key="2">
    <source>
        <dbReference type="WBParaSite" id="ALUE_0000482301-mRNA-1"/>
    </source>
</evidence>
<dbReference type="AlphaFoldDB" id="A0A9J2P603"/>
<protein>
    <submittedName>
        <fullName evidence="2">Uncharacterized protein</fullName>
    </submittedName>
</protein>
<organism evidence="1 2">
    <name type="scientific">Ascaris lumbricoides</name>
    <name type="common">Giant roundworm</name>
    <dbReference type="NCBI Taxonomy" id="6252"/>
    <lineage>
        <taxon>Eukaryota</taxon>
        <taxon>Metazoa</taxon>
        <taxon>Ecdysozoa</taxon>
        <taxon>Nematoda</taxon>
        <taxon>Chromadorea</taxon>
        <taxon>Rhabditida</taxon>
        <taxon>Spirurina</taxon>
        <taxon>Ascaridomorpha</taxon>
        <taxon>Ascaridoidea</taxon>
        <taxon>Ascarididae</taxon>
        <taxon>Ascaris</taxon>
    </lineage>
</organism>